<dbReference type="InterPro" id="IPR038765">
    <property type="entry name" value="Papain-like_cys_pep_sf"/>
</dbReference>
<dbReference type="InterPro" id="IPR039564">
    <property type="entry name" value="Peptidase_C39-like"/>
</dbReference>
<evidence type="ECO:0000256" key="1">
    <source>
        <dbReference type="SAM" id="Phobius"/>
    </source>
</evidence>
<dbReference type="GO" id="GO:0006508">
    <property type="term" value="P:proteolysis"/>
    <property type="evidence" value="ECO:0007669"/>
    <property type="project" value="InterPro"/>
</dbReference>
<sequence length="203" mass="23525">MFIIRTVILWIIISTMINAYLMTFPVPVLRKRGYPANYLIKRNNRIDIQNNRECAGFSTAYVLRHFGIEADGEALYSSFPSKMRSGNVYPKGIRTVLRKKGLKTSYFKGTIDTLKYEVSKGTPVIVFIKVHKDFNNLHFVPVVGYDEQFVYLSESLRQLVNCNDANNSYNRKVTIKEFKKLWNVKNITMPLYSNTYITVEPLS</sequence>
<dbReference type="GO" id="GO:0008233">
    <property type="term" value="F:peptidase activity"/>
    <property type="evidence" value="ECO:0007669"/>
    <property type="project" value="InterPro"/>
</dbReference>
<dbReference type="PROSITE" id="PS50990">
    <property type="entry name" value="PEPTIDASE_C39"/>
    <property type="match status" value="1"/>
</dbReference>
<dbReference type="SUPFAM" id="SSF54001">
    <property type="entry name" value="Cysteine proteinases"/>
    <property type="match status" value="1"/>
</dbReference>
<keyword evidence="1" id="KW-0812">Transmembrane</keyword>
<proteinExistence type="predicted"/>
<dbReference type="GO" id="GO:0016020">
    <property type="term" value="C:membrane"/>
    <property type="evidence" value="ECO:0007669"/>
    <property type="project" value="InterPro"/>
</dbReference>
<feature type="domain" description="Peptidase C39" evidence="2">
    <location>
        <begin position="49"/>
        <end position="189"/>
    </location>
</feature>
<dbReference type="Proteomes" id="UP001219585">
    <property type="component" value="Chromosome"/>
</dbReference>
<dbReference type="Pfam" id="PF13529">
    <property type="entry name" value="Peptidase_C39_2"/>
    <property type="match status" value="1"/>
</dbReference>
<dbReference type="Gene3D" id="3.90.70.10">
    <property type="entry name" value="Cysteine proteinases"/>
    <property type="match status" value="1"/>
</dbReference>
<keyword evidence="1" id="KW-0472">Membrane</keyword>
<dbReference type="EMBL" id="CP113527">
    <property type="protein sequence ID" value="WDV08845.1"/>
    <property type="molecule type" value="Genomic_DNA"/>
</dbReference>
<dbReference type="RefSeq" id="WP_274797063.1">
    <property type="nucleotide sequence ID" value="NZ_CP113527.1"/>
</dbReference>
<accession>A0AAJ5UYC7</accession>
<evidence type="ECO:0000313" key="4">
    <source>
        <dbReference type="Proteomes" id="UP001219585"/>
    </source>
</evidence>
<gene>
    <name evidence="3" type="ORF">OU989_10355</name>
</gene>
<dbReference type="GO" id="GO:0005524">
    <property type="term" value="F:ATP binding"/>
    <property type="evidence" value="ECO:0007669"/>
    <property type="project" value="InterPro"/>
</dbReference>
<reference evidence="3" key="1">
    <citation type="submission" date="2022-11" db="EMBL/GenBank/DDBJ databases">
        <title>Lysinibacillus irui.</title>
        <authorList>
            <person name="Akintayo S.O."/>
        </authorList>
    </citation>
    <scope>NUCLEOTIDE SEQUENCE</scope>
    <source>
        <strain evidence="3">IRB4-01</strain>
    </source>
</reference>
<name>A0AAJ5UYC7_9BACI</name>
<organism evidence="3 4">
    <name type="scientific">Lysinibacillus irui</name>
    <dbReference type="NCBI Taxonomy" id="2998077"/>
    <lineage>
        <taxon>Bacteria</taxon>
        <taxon>Bacillati</taxon>
        <taxon>Bacillota</taxon>
        <taxon>Bacilli</taxon>
        <taxon>Bacillales</taxon>
        <taxon>Bacillaceae</taxon>
        <taxon>Lysinibacillus</taxon>
    </lineage>
</organism>
<evidence type="ECO:0000259" key="2">
    <source>
        <dbReference type="PROSITE" id="PS50990"/>
    </source>
</evidence>
<dbReference type="AlphaFoldDB" id="A0AAJ5UYC7"/>
<evidence type="ECO:0000313" key="3">
    <source>
        <dbReference type="EMBL" id="WDV08845.1"/>
    </source>
</evidence>
<feature type="transmembrane region" description="Helical" evidence="1">
    <location>
        <begin position="7"/>
        <end position="29"/>
    </location>
</feature>
<protein>
    <submittedName>
        <fullName evidence="3">Cysteine peptidase family C39 domain-containing protein</fullName>
    </submittedName>
</protein>
<keyword evidence="1" id="KW-1133">Transmembrane helix</keyword>
<dbReference type="KEGG" id="liu:OU989_10355"/>
<dbReference type="InterPro" id="IPR005074">
    <property type="entry name" value="Peptidase_C39"/>
</dbReference>